<reference evidence="1 2" key="1">
    <citation type="journal article" date="2024" name="G3 (Bethesda)">
        <title>Genome assembly of Hibiscus sabdariffa L. provides insights into metabolisms of medicinal natural products.</title>
        <authorList>
            <person name="Kim T."/>
        </authorList>
    </citation>
    <scope>NUCLEOTIDE SEQUENCE [LARGE SCALE GENOMIC DNA]</scope>
    <source>
        <strain evidence="1">TK-2024</strain>
        <tissue evidence="1">Old leaves</tissue>
    </source>
</reference>
<dbReference type="Proteomes" id="UP001396334">
    <property type="component" value="Unassembled WGS sequence"/>
</dbReference>
<accession>A0ABR2TC75</accession>
<keyword evidence="2" id="KW-1185">Reference proteome</keyword>
<evidence type="ECO:0000313" key="2">
    <source>
        <dbReference type="Proteomes" id="UP001396334"/>
    </source>
</evidence>
<dbReference type="EMBL" id="JBBPBN010000006">
    <property type="protein sequence ID" value="KAK9035065.1"/>
    <property type="molecule type" value="Genomic_DNA"/>
</dbReference>
<comment type="caution">
    <text evidence="1">The sequence shown here is derived from an EMBL/GenBank/DDBJ whole genome shotgun (WGS) entry which is preliminary data.</text>
</comment>
<sequence length="96" mass="10622">MSPRLILFSSDEVDVLEAGTCEETPSPPQLTLPTATLHPLPRWPLGCRHRQVFERKPPLSPDYYYRHRSMETSASGFGGGVIDSVAAVVSIARENQ</sequence>
<name>A0ABR2TC75_9ROSI</name>
<protein>
    <submittedName>
        <fullName evidence="1">Uncharacterized protein</fullName>
    </submittedName>
</protein>
<organism evidence="1 2">
    <name type="scientific">Hibiscus sabdariffa</name>
    <name type="common">roselle</name>
    <dbReference type="NCBI Taxonomy" id="183260"/>
    <lineage>
        <taxon>Eukaryota</taxon>
        <taxon>Viridiplantae</taxon>
        <taxon>Streptophyta</taxon>
        <taxon>Embryophyta</taxon>
        <taxon>Tracheophyta</taxon>
        <taxon>Spermatophyta</taxon>
        <taxon>Magnoliopsida</taxon>
        <taxon>eudicotyledons</taxon>
        <taxon>Gunneridae</taxon>
        <taxon>Pentapetalae</taxon>
        <taxon>rosids</taxon>
        <taxon>malvids</taxon>
        <taxon>Malvales</taxon>
        <taxon>Malvaceae</taxon>
        <taxon>Malvoideae</taxon>
        <taxon>Hibiscus</taxon>
    </lineage>
</organism>
<proteinExistence type="predicted"/>
<evidence type="ECO:0000313" key="1">
    <source>
        <dbReference type="EMBL" id="KAK9035065.1"/>
    </source>
</evidence>
<gene>
    <name evidence="1" type="ORF">V6N11_077116</name>
</gene>